<comment type="similarity">
    <text evidence="1">Belongs to the NAD(P)-dependent epimerase/dehydratase family.</text>
</comment>
<proteinExistence type="inferred from homology"/>
<keyword evidence="9" id="KW-1185">Reference proteome</keyword>
<dbReference type="EC" id="1.1.1.103" evidence="5"/>
<comment type="function">
    <text evidence="3">Catalyzes the NAD(+)-dependent oxidation of L-threonine to 2-amino-3-ketobutyrate, mediating L-threonine catabolism.</text>
</comment>
<evidence type="ECO:0000256" key="4">
    <source>
        <dbReference type="ARBA" id="ARBA00060557"/>
    </source>
</evidence>
<dbReference type="Gene3D" id="3.40.50.720">
    <property type="entry name" value="NAD(P)-binding Rossmann-like Domain"/>
    <property type="match status" value="1"/>
</dbReference>
<dbReference type="SUPFAM" id="SSF51735">
    <property type="entry name" value="NAD(P)-binding Rossmann-fold domains"/>
    <property type="match status" value="1"/>
</dbReference>
<feature type="domain" description="NAD-dependent epimerase/dehydratase" evidence="7">
    <location>
        <begin position="52"/>
        <end position="287"/>
    </location>
</feature>
<evidence type="ECO:0000259" key="7">
    <source>
        <dbReference type="Pfam" id="PF01370"/>
    </source>
</evidence>
<protein>
    <recommendedName>
        <fullName evidence="6">L-threonine 3-dehydrogenase, mitochondrial</fullName>
        <ecNumber evidence="5">1.1.1.103</ecNumber>
    </recommendedName>
</protein>
<evidence type="ECO:0000313" key="9">
    <source>
        <dbReference type="Proteomes" id="UP000245591"/>
    </source>
</evidence>
<dbReference type="PANTHER" id="PTHR42687">
    <property type="entry name" value="L-THREONINE 3-DEHYDROGENASE"/>
    <property type="match status" value="1"/>
</dbReference>
<dbReference type="InterPro" id="IPR036291">
    <property type="entry name" value="NAD(P)-bd_dom_sf"/>
</dbReference>
<reference evidence="8 9" key="1">
    <citation type="journal article" date="2018" name="MBio">
        <title>Comparative Genomics Reveals the Core Gene Toolbox for the Fungus-Insect Symbiosis.</title>
        <authorList>
            <person name="Wang Y."/>
            <person name="Stata M."/>
            <person name="Wang W."/>
            <person name="Stajich J.E."/>
            <person name="White M.M."/>
            <person name="Moncalvo J.M."/>
        </authorList>
    </citation>
    <scope>NUCLEOTIDE SEQUENCE [LARGE SCALE GENOMIC DNA]</scope>
    <source>
        <strain evidence="8 9">AUS-126-30</strain>
    </source>
</reference>
<dbReference type="FunFam" id="3.40.50.720:FF:000077">
    <property type="entry name" value="L-threonine 3-dehydrogenase, mitochondrial"/>
    <property type="match status" value="1"/>
</dbReference>
<organism evidence="8 9">
    <name type="scientific">Smittium angustum</name>
    <dbReference type="NCBI Taxonomy" id="133377"/>
    <lineage>
        <taxon>Eukaryota</taxon>
        <taxon>Fungi</taxon>
        <taxon>Fungi incertae sedis</taxon>
        <taxon>Zoopagomycota</taxon>
        <taxon>Kickxellomycotina</taxon>
        <taxon>Harpellomycetes</taxon>
        <taxon>Harpellales</taxon>
        <taxon>Legeriomycetaceae</taxon>
        <taxon>Smittium</taxon>
    </lineage>
</organism>
<dbReference type="Proteomes" id="UP000245591">
    <property type="component" value="Unassembled WGS sequence"/>
</dbReference>
<evidence type="ECO:0000256" key="1">
    <source>
        <dbReference type="ARBA" id="ARBA00007637"/>
    </source>
</evidence>
<comment type="caution">
    <text evidence="8">The sequence shown here is derived from an EMBL/GenBank/DDBJ whole genome shotgun (WGS) entry which is preliminary data.</text>
</comment>
<gene>
    <name evidence="8" type="ORF">BB558_006667</name>
</gene>
<evidence type="ECO:0000256" key="2">
    <source>
        <dbReference type="ARBA" id="ARBA00050613"/>
    </source>
</evidence>
<dbReference type="GO" id="GO:0008743">
    <property type="term" value="F:L-threonine 3-dehydrogenase activity"/>
    <property type="evidence" value="ECO:0007669"/>
    <property type="project" value="UniProtKB-EC"/>
</dbReference>
<evidence type="ECO:0000256" key="6">
    <source>
        <dbReference type="ARBA" id="ARBA00069940"/>
    </source>
</evidence>
<evidence type="ECO:0000256" key="5">
    <source>
        <dbReference type="ARBA" id="ARBA00066604"/>
    </source>
</evidence>
<dbReference type="AlphaFoldDB" id="A0A2U1IX42"/>
<dbReference type="EMBL" id="MBFU01000855">
    <property type="protein sequence ID" value="PVZ97381.1"/>
    <property type="molecule type" value="Genomic_DNA"/>
</dbReference>
<dbReference type="GO" id="GO:0006567">
    <property type="term" value="P:L-threonine catabolic process"/>
    <property type="evidence" value="ECO:0007669"/>
    <property type="project" value="TreeGrafter"/>
</dbReference>
<sequence>MNSITSNSILSRSLKFSLFANTRLTTNTKSHYLDFSSKRNTSTLKNVKAPRVLITGGLGQLGMAFARNLRAIYGSDNVILSDIKQPSDDVRSLGPYIYLDILNYALMEKAVEECRIDWVIHLSAVLSALGEKNPKLALDVNINGFQNILEVSKEHNLRLLTPSTMGVFSVHSGKTNTPDFAVMRPDTIYGISKIHMELMGEYYNKKYNLDFRSLRYPGIISADSQPGGGTTDYAVDIFHSAIKTNSYSCFLKKDTSLAMMYLDDCIEGTLKLLTAPEESLKQRVYNINAITFSPEELAQEIKKQWSPDFKIEYKPDFRQHIADTWPNSLDDSNARRDWNFDPKIRSTEQLVSIMLSKLNKN</sequence>
<evidence type="ECO:0000256" key="3">
    <source>
        <dbReference type="ARBA" id="ARBA00059023"/>
    </source>
</evidence>
<dbReference type="InterPro" id="IPR051225">
    <property type="entry name" value="NAD(P)_epim/dehydratase"/>
</dbReference>
<evidence type="ECO:0000313" key="8">
    <source>
        <dbReference type="EMBL" id="PVZ97381.1"/>
    </source>
</evidence>
<comment type="catalytic activity">
    <reaction evidence="2">
        <text>L-threonine + NAD(+) = (2S)-2-amino-3-oxobutanoate + NADH + H(+)</text>
        <dbReference type="Rhea" id="RHEA:13161"/>
        <dbReference type="ChEBI" id="CHEBI:15378"/>
        <dbReference type="ChEBI" id="CHEBI:57540"/>
        <dbReference type="ChEBI" id="CHEBI:57926"/>
        <dbReference type="ChEBI" id="CHEBI:57945"/>
        <dbReference type="ChEBI" id="CHEBI:78948"/>
        <dbReference type="EC" id="1.1.1.103"/>
    </reaction>
</comment>
<comment type="pathway">
    <text evidence="4">Amino-acid degradation; L-threonine degradation via oxydo-reductase pathway; glycine from L-threonine: step 1/2.</text>
</comment>
<dbReference type="PANTHER" id="PTHR42687:SF1">
    <property type="entry name" value="L-THREONINE 3-DEHYDROGENASE, MITOCHONDRIAL"/>
    <property type="match status" value="1"/>
</dbReference>
<name>A0A2U1IX42_SMIAN</name>
<dbReference type="InterPro" id="IPR001509">
    <property type="entry name" value="Epimerase_deHydtase"/>
</dbReference>
<accession>A0A2U1IX42</accession>
<dbReference type="Pfam" id="PF01370">
    <property type="entry name" value="Epimerase"/>
    <property type="match status" value="1"/>
</dbReference>